<sequence length="70" mass="7701">MENNYTYLAAYEELQQIVSDIEDGEVSIDELTVKIARASELLAVCKAKLTASEAEVDKLLQKLAQEGAPE</sequence>
<dbReference type="EMBL" id="WSQA01000004">
    <property type="protein sequence ID" value="MVZ61838.1"/>
    <property type="molecule type" value="Genomic_DNA"/>
</dbReference>
<organism evidence="7 8">
    <name type="scientific">Sphingobacterium humi</name>
    <dbReference type="NCBI Taxonomy" id="1796905"/>
    <lineage>
        <taxon>Bacteria</taxon>
        <taxon>Pseudomonadati</taxon>
        <taxon>Bacteroidota</taxon>
        <taxon>Sphingobacteriia</taxon>
        <taxon>Sphingobacteriales</taxon>
        <taxon>Sphingobacteriaceae</taxon>
        <taxon>Sphingobacterium</taxon>
    </lineage>
</organism>
<accession>A0A6N8L119</accession>
<evidence type="ECO:0000256" key="4">
    <source>
        <dbReference type="ARBA" id="ARBA00022801"/>
    </source>
</evidence>
<keyword evidence="2" id="KW-0963">Cytoplasm</keyword>
<dbReference type="InterPro" id="IPR003761">
    <property type="entry name" value="Exonuc_VII_S"/>
</dbReference>
<dbReference type="Gene3D" id="1.10.287.1040">
    <property type="entry name" value="Exonuclease VII, small subunit"/>
    <property type="match status" value="1"/>
</dbReference>
<evidence type="ECO:0000256" key="2">
    <source>
        <dbReference type="ARBA" id="ARBA00022490"/>
    </source>
</evidence>
<name>A0A6N8L119_9SPHI</name>
<dbReference type="Pfam" id="PF02609">
    <property type="entry name" value="Exonuc_VII_S"/>
    <property type="match status" value="1"/>
</dbReference>
<dbReference type="OrthoDB" id="9813898at2"/>
<keyword evidence="4 7" id="KW-0378">Hydrolase</keyword>
<dbReference type="Proteomes" id="UP000435036">
    <property type="component" value="Unassembled WGS sequence"/>
</dbReference>
<evidence type="ECO:0000313" key="8">
    <source>
        <dbReference type="Proteomes" id="UP000435036"/>
    </source>
</evidence>
<comment type="caution">
    <text evidence="7">The sequence shown here is derived from an EMBL/GenBank/DDBJ whole genome shotgun (WGS) entry which is preliminary data.</text>
</comment>
<dbReference type="InterPro" id="IPR037004">
    <property type="entry name" value="Exonuc_VII_ssu_sf"/>
</dbReference>
<evidence type="ECO:0000256" key="1">
    <source>
        <dbReference type="ARBA" id="ARBA00009998"/>
    </source>
</evidence>
<dbReference type="GO" id="GO:0006308">
    <property type="term" value="P:DNA catabolic process"/>
    <property type="evidence" value="ECO:0007669"/>
    <property type="project" value="UniProtKB-UniRule"/>
</dbReference>
<dbReference type="SUPFAM" id="SSF116842">
    <property type="entry name" value="XseB-like"/>
    <property type="match status" value="1"/>
</dbReference>
<gene>
    <name evidence="7" type="primary">xseB</name>
    <name evidence="7" type="ORF">GQF63_07400</name>
</gene>
<dbReference type="EC" id="3.1.11.6" evidence="6"/>
<comment type="similarity">
    <text evidence="1">Belongs to the XseB family.</text>
</comment>
<dbReference type="AlphaFoldDB" id="A0A6N8L119"/>
<keyword evidence="5" id="KW-0269">Exonuclease</keyword>
<evidence type="ECO:0000256" key="6">
    <source>
        <dbReference type="NCBIfam" id="TIGR01280"/>
    </source>
</evidence>
<protein>
    <recommendedName>
        <fullName evidence="6">Exodeoxyribonuclease VII small subunit</fullName>
        <ecNumber evidence="6">3.1.11.6</ecNumber>
    </recommendedName>
</protein>
<proteinExistence type="inferred from homology"/>
<evidence type="ECO:0000256" key="3">
    <source>
        <dbReference type="ARBA" id="ARBA00022722"/>
    </source>
</evidence>
<dbReference type="NCBIfam" id="TIGR01280">
    <property type="entry name" value="xseB"/>
    <property type="match status" value="1"/>
</dbReference>
<keyword evidence="8" id="KW-1185">Reference proteome</keyword>
<reference evidence="7 8" key="1">
    <citation type="submission" date="2019-12" db="EMBL/GenBank/DDBJ databases">
        <authorList>
            <person name="Dong K."/>
        </authorList>
    </citation>
    <scope>NUCLEOTIDE SEQUENCE [LARGE SCALE GENOMIC DNA]</scope>
    <source>
        <strain evidence="7 8">JCM 31225</strain>
    </source>
</reference>
<dbReference type="GO" id="GO:0008855">
    <property type="term" value="F:exodeoxyribonuclease VII activity"/>
    <property type="evidence" value="ECO:0007669"/>
    <property type="project" value="UniProtKB-UniRule"/>
</dbReference>
<dbReference type="GO" id="GO:0009318">
    <property type="term" value="C:exodeoxyribonuclease VII complex"/>
    <property type="evidence" value="ECO:0007669"/>
    <property type="project" value="UniProtKB-UniRule"/>
</dbReference>
<dbReference type="RefSeq" id="WP_160368570.1">
    <property type="nucleotide sequence ID" value="NZ_WSQA01000004.1"/>
</dbReference>
<keyword evidence="3" id="KW-0540">Nuclease</keyword>
<evidence type="ECO:0000256" key="5">
    <source>
        <dbReference type="ARBA" id="ARBA00022839"/>
    </source>
</evidence>
<evidence type="ECO:0000313" key="7">
    <source>
        <dbReference type="EMBL" id="MVZ61838.1"/>
    </source>
</evidence>